<accession>A0A917FDI5</accession>
<dbReference type="SMART" id="SM00563">
    <property type="entry name" value="PlsC"/>
    <property type="match status" value="1"/>
</dbReference>
<dbReference type="EMBL" id="BMHV01000012">
    <property type="protein sequence ID" value="GGF64981.1"/>
    <property type="molecule type" value="Genomic_DNA"/>
</dbReference>
<protein>
    <submittedName>
        <fullName evidence="6">1-acyl-sn-glycerol-3-phosphate acyltransferase</fullName>
    </submittedName>
</protein>
<proteinExistence type="predicted"/>
<dbReference type="RefSeq" id="WP_188664210.1">
    <property type="nucleotide sequence ID" value="NZ_BMHV01000012.1"/>
</dbReference>
<dbReference type="InterPro" id="IPR002123">
    <property type="entry name" value="Plipid/glycerol_acylTrfase"/>
</dbReference>
<sequence length="276" mass="31071">MKKSFLRGMIRTMAFLGWTVLLVPPYLLIFCLGRHVRRPMVQLWHRGVCALIGMKVTCYGKPSQNKRVLLAGNHVSYLDIPIIASCLDVTFVAKAEVADWPLFGFLAQIAQTAFIERKPSKARKQKVKLKQRILSGERLMIFPEGTSSPGNKVLPYKSALFEMVMEDDLRESCLVQPVTLAFCRTRDHQPLNNTGRDYFAWYGDMTLAPHLRDVFCLGGVEVDVIFHAPALAADFKDRKALAQWAQNRTSNGLANLVTPPPECSETSLDQQEIAFT</sequence>
<dbReference type="SUPFAM" id="SSF69593">
    <property type="entry name" value="Glycerol-3-phosphate (1)-acyltransferase"/>
    <property type="match status" value="1"/>
</dbReference>
<comment type="caution">
    <text evidence="6">The sequence shown here is derived from an EMBL/GenBank/DDBJ whole genome shotgun (WGS) entry which is preliminary data.</text>
</comment>
<feature type="transmembrane region" description="Helical" evidence="4">
    <location>
        <begin position="12"/>
        <end position="30"/>
    </location>
</feature>
<dbReference type="PANTHER" id="PTHR10434:SF11">
    <property type="entry name" value="1-ACYL-SN-GLYCEROL-3-PHOSPHATE ACYLTRANSFERASE"/>
    <property type="match status" value="1"/>
</dbReference>
<keyword evidence="3 6" id="KW-0012">Acyltransferase</keyword>
<keyword evidence="2" id="KW-0808">Transferase</keyword>
<dbReference type="PANTHER" id="PTHR10434">
    <property type="entry name" value="1-ACYL-SN-GLYCEROL-3-PHOSPHATE ACYLTRANSFERASE"/>
    <property type="match status" value="1"/>
</dbReference>
<evidence type="ECO:0000256" key="3">
    <source>
        <dbReference type="ARBA" id="ARBA00023315"/>
    </source>
</evidence>
<evidence type="ECO:0000256" key="1">
    <source>
        <dbReference type="ARBA" id="ARBA00005189"/>
    </source>
</evidence>
<dbReference type="Pfam" id="PF01553">
    <property type="entry name" value="Acyltransferase"/>
    <property type="match status" value="1"/>
</dbReference>
<gene>
    <name evidence="6" type="ORF">GCM10011332_18860</name>
</gene>
<evidence type="ECO:0000313" key="6">
    <source>
        <dbReference type="EMBL" id="GGF64981.1"/>
    </source>
</evidence>
<evidence type="ECO:0000256" key="2">
    <source>
        <dbReference type="ARBA" id="ARBA00022679"/>
    </source>
</evidence>
<keyword evidence="4" id="KW-0812">Transmembrane</keyword>
<reference evidence="6" key="1">
    <citation type="journal article" date="2014" name="Int. J. Syst. Evol. Microbiol.">
        <title>Complete genome sequence of Corynebacterium casei LMG S-19264T (=DSM 44701T), isolated from a smear-ripened cheese.</title>
        <authorList>
            <consortium name="US DOE Joint Genome Institute (JGI-PGF)"/>
            <person name="Walter F."/>
            <person name="Albersmeier A."/>
            <person name="Kalinowski J."/>
            <person name="Ruckert C."/>
        </authorList>
    </citation>
    <scope>NUCLEOTIDE SEQUENCE</scope>
    <source>
        <strain evidence="6">CGMCC 1.15254</strain>
    </source>
</reference>
<evidence type="ECO:0000259" key="5">
    <source>
        <dbReference type="SMART" id="SM00563"/>
    </source>
</evidence>
<dbReference type="CDD" id="cd07989">
    <property type="entry name" value="LPLAT_AGPAT-like"/>
    <property type="match status" value="1"/>
</dbReference>
<evidence type="ECO:0000256" key="4">
    <source>
        <dbReference type="SAM" id="Phobius"/>
    </source>
</evidence>
<feature type="domain" description="Phospholipid/glycerol acyltransferase" evidence="5">
    <location>
        <begin position="68"/>
        <end position="183"/>
    </location>
</feature>
<evidence type="ECO:0000313" key="7">
    <source>
        <dbReference type="Proteomes" id="UP000632498"/>
    </source>
</evidence>
<dbReference type="AlphaFoldDB" id="A0A917FDI5"/>
<dbReference type="GO" id="GO:0006654">
    <property type="term" value="P:phosphatidic acid biosynthetic process"/>
    <property type="evidence" value="ECO:0007669"/>
    <property type="project" value="TreeGrafter"/>
</dbReference>
<keyword evidence="4" id="KW-0472">Membrane</keyword>
<keyword evidence="7" id="KW-1185">Reference proteome</keyword>
<dbReference type="Proteomes" id="UP000632498">
    <property type="component" value="Unassembled WGS sequence"/>
</dbReference>
<name>A0A917FDI5_9PROT</name>
<comment type="pathway">
    <text evidence="1">Lipid metabolism.</text>
</comment>
<reference evidence="6" key="2">
    <citation type="submission" date="2020-09" db="EMBL/GenBank/DDBJ databases">
        <authorList>
            <person name="Sun Q."/>
            <person name="Zhou Y."/>
        </authorList>
    </citation>
    <scope>NUCLEOTIDE SEQUENCE</scope>
    <source>
        <strain evidence="6">CGMCC 1.15254</strain>
    </source>
</reference>
<organism evidence="6 7">
    <name type="scientific">Terasakiella brassicae</name>
    <dbReference type="NCBI Taxonomy" id="1634917"/>
    <lineage>
        <taxon>Bacteria</taxon>
        <taxon>Pseudomonadati</taxon>
        <taxon>Pseudomonadota</taxon>
        <taxon>Alphaproteobacteria</taxon>
        <taxon>Rhodospirillales</taxon>
        <taxon>Terasakiellaceae</taxon>
        <taxon>Terasakiella</taxon>
    </lineage>
</organism>
<keyword evidence="4" id="KW-1133">Transmembrane helix</keyword>
<dbReference type="GO" id="GO:0003841">
    <property type="term" value="F:1-acylglycerol-3-phosphate O-acyltransferase activity"/>
    <property type="evidence" value="ECO:0007669"/>
    <property type="project" value="TreeGrafter"/>
</dbReference>